<evidence type="ECO:0000256" key="10">
    <source>
        <dbReference type="ARBA" id="ARBA00029321"/>
    </source>
</evidence>
<dbReference type="Proteomes" id="UP000823749">
    <property type="component" value="Chromosome 6"/>
</dbReference>
<dbReference type="PROSITE" id="PS00174">
    <property type="entry name" value="P_GLUCOSE_ISOMERASE_2"/>
    <property type="match status" value="1"/>
</dbReference>
<dbReference type="InterPro" id="IPR046348">
    <property type="entry name" value="SIS_dom_sf"/>
</dbReference>
<dbReference type="GO" id="GO:0006096">
    <property type="term" value="P:glycolytic process"/>
    <property type="evidence" value="ECO:0007669"/>
    <property type="project" value="UniProtKB-KW"/>
</dbReference>
<keyword evidence="14" id="KW-1185">Reference proteome</keyword>
<feature type="compositionally biased region" description="Basic and acidic residues" evidence="12">
    <location>
        <begin position="459"/>
        <end position="478"/>
    </location>
</feature>
<dbReference type="FunFam" id="3.40.50.10490:FF:000048">
    <property type="entry name" value="Glucose-6-phosphate isomerase"/>
    <property type="match status" value="1"/>
</dbReference>
<comment type="catalytic activity">
    <reaction evidence="10 11">
        <text>alpha-D-glucose 6-phosphate = beta-D-fructose 6-phosphate</text>
        <dbReference type="Rhea" id="RHEA:11816"/>
        <dbReference type="ChEBI" id="CHEBI:57634"/>
        <dbReference type="ChEBI" id="CHEBI:58225"/>
        <dbReference type="EC" id="5.3.1.9"/>
    </reaction>
</comment>
<comment type="pathway">
    <text evidence="2 11">Carbohydrate degradation; glycolysis; D-glyceraldehyde 3-phosphate and glycerone phosphate from D-glucose: step 2/4.</text>
</comment>
<dbReference type="InterPro" id="IPR001672">
    <property type="entry name" value="G6P_Isomerase"/>
</dbReference>
<dbReference type="NCBIfam" id="NF001211">
    <property type="entry name" value="PRK00179.1"/>
    <property type="match status" value="1"/>
</dbReference>
<feature type="region of interest" description="Disordered" evidence="12">
    <location>
        <begin position="1"/>
        <end position="98"/>
    </location>
</feature>
<dbReference type="FunFam" id="3.40.50.10490:FF:000031">
    <property type="entry name" value="Glucose-6-phosphate isomerase"/>
    <property type="match status" value="1"/>
</dbReference>
<gene>
    <name evidence="13" type="ORF">RHGRI_016088</name>
</gene>
<evidence type="ECO:0000256" key="12">
    <source>
        <dbReference type="SAM" id="MobiDB-lite"/>
    </source>
</evidence>
<dbReference type="PROSITE" id="PS51463">
    <property type="entry name" value="P_GLUCOSE_ISOMERASE_3"/>
    <property type="match status" value="1"/>
</dbReference>
<dbReference type="CDD" id="cd05016">
    <property type="entry name" value="SIS_PGI_2"/>
    <property type="match status" value="1"/>
</dbReference>
<feature type="compositionally biased region" description="Basic and acidic residues" evidence="12">
    <location>
        <begin position="527"/>
        <end position="540"/>
    </location>
</feature>
<dbReference type="Gene3D" id="1.10.1390.10">
    <property type="match status" value="1"/>
</dbReference>
<comment type="caution">
    <text evidence="13">The sequence shown here is derived from an EMBL/GenBank/DDBJ whole genome shotgun (WGS) entry which is preliminary data.</text>
</comment>
<dbReference type="FunFam" id="1.10.1390.10:FF:000002">
    <property type="entry name" value="Glucose-6-phosphate isomerase"/>
    <property type="match status" value="1"/>
</dbReference>
<evidence type="ECO:0000256" key="9">
    <source>
        <dbReference type="ARBA" id="ARBA00023235"/>
    </source>
</evidence>
<evidence type="ECO:0000256" key="8">
    <source>
        <dbReference type="ARBA" id="ARBA00023152"/>
    </source>
</evidence>
<dbReference type="InterPro" id="IPR035476">
    <property type="entry name" value="SIS_PGI_1"/>
</dbReference>
<feature type="compositionally biased region" description="Basic and acidic residues" evidence="12">
    <location>
        <begin position="485"/>
        <end position="497"/>
    </location>
</feature>
<comment type="similarity">
    <text evidence="3 11">Belongs to the GPI family.</text>
</comment>
<evidence type="ECO:0000256" key="11">
    <source>
        <dbReference type="RuleBase" id="RU000612"/>
    </source>
</evidence>
<accession>A0AAV6JTE6</accession>
<dbReference type="PRINTS" id="PR00662">
    <property type="entry name" value="G6PISOMERASE"/>
</dbReference>
<dbReference type="GO" id="GO:0005829">
    <property type="term" value="C:cytosol"/>
    <property type="evidence" value="ECO:0007669"/>
    <property type="project" value="TreeGrafter"/>
</dbReference>
<reference evidence="13 14" key="1">
    <citation type="submission" date="2020-08" db="EMBL/GenBank/DDBJ databases">
        <title>Plant Genome Project.</title>
        <authorList>
            <person name="Zhang R.-G."/>
        </authorList>
    </citation>
    <scope>NUCLEOTIDE SEQUENCE [LARGE SCALE GENOMIC DNA]</scope>
    <source>
        <strain evidence="13">WSP0</strain>
        <tissue evidence="13">Leaf</tissue>
    </source>
</reference>
<feature type="compositionally biased region" description="Polar residues" evidence="12">
    <location>
        <begin position="78"/>
        <end position="87"/>
    </location>
</feature>
<dbReference type="EMBL" id="JACTNZ010000006">
    <property type="protein sequence ID" value="KAG5543214.1"/>
    <property type="molecule type" value="Genomic_DNA"/>
</dbReference>
<evidence type="ECO:0000256" key="5">
    <source>
        <dbReference type="ARBA" id="ARBA00011952"/>
    </source>
</evidence>
<protein>
    <recommendedName>
        <fullName evidence="5 11">Glucose-6-phosphate isomerase</fullName>
        <ecNumber evidence="5 11">5.3.1.9</ecNumber>
    </recommendedName>
</protein>
<dbReference type="CDD" id="cd05015">
    <property type="entry name" value="SIS_PGI_1"/>
    <property type="match status" value="1"/>
</dbReference>
<evidence type="ECO:0000256" key="2">
    <source>
        <dbReference type="ARBA" id="ARBA00004926"/>
    </source>
</evidence>
<organism evidence="13 14">
    <name type="scientific">Rhododendron griersonianum</name>
    <dbReference type="NCBI Taxonomy" id="479676"/>
    <lineage>
        <taxon>Eukaryota</taxon>
        <taxon>Viridiplantae</taxon>
        <taxon>Streptophyta</taxon>
        <taxon>Embryophyta</taxon>
        <taxon>Tracheophyta</taxon>
        <taxon>Spermatophyta</taxon>
        <taxon>Magnoliopsida</taxon>
        <taxon>eudicotyledons</taxon>
        <taxon>Gunneridae</taxon>
        <taxon>Pentapetalae</taxon>
        <taxon>asterids</taxon>
        <taxon>Ericales</taxon>
        <taxon>Ericaceae</taxon>
        <taxon>Ericoideae</taxon>
        <taxon>Rhodoreae</taxon>
        <taxon>Rhododendron</taxon>
    </lineage>
</organism>
<feature type="region of interest" description="Disordered" evidence="12">
    <location>
        <begin position="708"/>
        <end position="742"/>
    </location>
</feature>
<name>A0AAV6JTE6_9ERIC</name>
<evidence type="ECO:0000313" key="14">
    <source>
        <dbReference type="Proteomes" id="UP000823749"/>
    </source>
</evidence>
<sequence>MATRSDFAQKLLNDLRMRKERMAASQGSSHSSRMAGEAHGKMSPNYKGSRQMKASQSASSTSRPASSQRRTSNSTRSFNLEETSNQLVPYGGGQNPRQTGDLSMALAIAFERGAKLTKLDSSGRNSSMLSFLLGKSERSSSFRMSGTSSQFFPTLSQAHINEISKGAQKLNQILGACSNGLSFDGYSIEIGKELLKGAMDLEESLRMLVNLQEAQEYMIPPQRKNRIRLLEEGEEDEESTVKISEQKQVARPRFSFDKPSRKVTNTSSSEAPSLSRKQAVNNLMLVPHKRSASCGPDFRPLAAFSELKDHTTPSQAKTDKGKISNVIAKLMGLEELPQFADSKSAAKVSSSKQKEEMVSKKTPHTSTKNAVPHLSIEKKLVQSNYTGAAKSSSSTSEYSQDIQVARNAISESVVPNGKLLWKDQQSNIGQLYKFMGSQNDFQEARREDNSMHRRQTSMKGEETKQPVQKDDVQKHKTSEAVNKIRGKESSLREEKRNGNRIPPSNPKKPQYDHGMHQQQTQSTSELQEDKNQAENKEQQHAKQKVKFIKQKGIEAEPKDPSQSMRDAIGLQTKQHYGNQEIHNKRSSTEVKGERPLKWLPKSKNQEELSAYGSSTKLKIHTRNSKNGNSDQNAYPRELGSEKDNAKRSIPSVAKEKPDHFPTMRKKDNHMKVHKSESPRNIDEVLTRRNGTLRNSRPLKHQIPILHGMKQKRPEKTGSSKGTEQVSSSFSKEATAQNLRPRESEASIALQNVALPQNKEGEQAPNLYSSEADELHMQSITQFPIPNETCQSKLSALSAVPIDSQYQAPVFIEGHEQKSLETASSPLTGVDGGNTEITYLPLHEQKDIPTPRPQENLTENEINLKKILIKSQIFLNTAEVLFKLDIPFDVLPVTEYSSQDEDSNLVLDCGFEIMKRKGRRQELTVHPHLNISIISMKVTSLDELVKQIYKDLGKLKFNDVKGCDGYKEAEHLRKMLTRDIQNRDADVNGMWDLGWHEMMFTILEKDELVRDVEKYLLNGVIDEIMKDLLDLMQLVKNETAQLRLKHTKLGTKMASSTLICDTEQWKDLKAHVDDIKKTHLRELMSDTERCNSMMVELDGILLDYSRQCATLETMDKLFKLAEAAGLKGKINRMFNGERINSTENRCVLHVALRAPRDAVINCDGKNTVPDVWQVLDKIREFSERVRSGSWVGATGKPLKDVVAIGIGGSFLDPEASEFAKGRQLRFLANVDPIDVARNITGLNPETTLVVVVSKTFTTAETMLNARTMREWISSALGPEAVAKHMVAVSTNLTLVEQFGIDPNNAFAFWDWVGGRYSVCSAVGVLPLSLQYGFSVVEEYSAFRFVEHMECFFSRTPCKSHFTLFSSLGEACASYSTGMLPFVSMESNGKGVSIDGVPLPYESGEIDFGEPGTNGQHSFYQLIHQGRVVPCDFIGVVKSQQPVYLKGEVVSNHDELMSNFFAQPDALAYGKTPQQLQNENVPHHLIPHKTFPGNRPSLSLLLPSLSAYNIGQLLAMYEHRIAVEGFIWGINSFDQWGVELGKSLASQVRKQLHASRKKGEPVEGFNFSTSTMMKRYLEGSADVPQDPPTLLPHM</sequence>
<dbReference type="GO" id="GO:0051156">
    <property type="term" value="P:glucose 6-phosphate metabolic process"/>
    <property type="evidence" value="ECO:0007669"/>
    <property type="project" value="TreeGrafter"/>
</dbReference>
<comment type="subunit">
    <text evidence="4">Homodimer.</text>
</comment>
<dbReference type="GO" id="GO:0006094">
    <property type="term" value="P:gluconeogenesis"/>
    <property type="evidence" value="ECO:0007669"/>
    <property type="project" value="UniProtKB-KW"/>
</dbReference>
<evidence type="ECO:0000313" key="13">
    <source>
        <dbReference type="EMBL" id="KAG5543214.1"/>
    </source>
</evidence>
<evidence type="ECO:0000256" key="3">
    <source>
        <dbReference type="ARBA" id="ARBA00006604"/>
    </source>
</evidence>
<feature type="region of interest" description="Disordered" evidence="12">
    <location>
        <begin position="232"/>
        <end position="276"/>
    </location>
</feature>
<dbReference type="FunFam" id="3.40.50.10490:FF:000018">
    <property type="entry name" value="Glucose-6-phosphate isomerase"/>
    <property type="match status" value="1"/>
</dbReference>
<evidence type="ECO:0000256" key="4">
    <source>
        <dbReference type="ARBA" id="ARBA00011738"/>
    </source>
</evidence>
<dbReference type="InterPro" id="IPR035482">
    <property type="entry name" value="SIS_PGI_2"/>
</dbReference>
<feature type="compositionally biased region" description="Low complexity" evidence="12">
    <location>
        <begin position="54"/>
        <end position="77"/>
    </location>
</feature>
<dbReference type="GO" id="GO:0048029">
    <property type="term" value="F:monosaccharide binding"/>
    <property type="evidence" value="ECO:0007669"/>
    <property type="project" value="TreeGrafter"/>
</dbReference>
<dbReference type="InterPro" id="IPR023096">
    <property type="entry name" value="G6P_Isomerase_C"/>
</dbReference>
<feature type="compositionally biased region" description="Basic and acidic residues" evidence="12">
    <location>
        <begin position="653"/>
        <end position="678"/>
    </location>
</feature>
<comment type="subcellular location">
    <subcellularLocation>
        <location evidence="1">Cytoplasm</location>
    </subcellularLocation>
</comment>
<dbReference type="PROSITE" id="PS00765">
    <property type="entry name" value="P_GLUCOSE_ISOMERASE_1"/>
    <property type="match status" value="1"/>
</dbReference>
<feature type="compositionally biased region" description="Polar residues" evidence="12">
    <location>
        <begin position="262"/>
        <end position="276"/>
    </location>
</feature>
<proteinExistence type="inferred from homology"/>
<dbReference type="EC" id="5.3.1.9" evidence="5 11"/>
<keyword evidence="8 11" id="KW-0324">Glycolysis</keyword>
<feature type="compositionally biased region" description="Polar residues" evidence="12">
    <location>
        <begin position="718"/>
        <end position="737"/>
    </location>
</feature>
<dbReference type="HAMAP" id="MF_00473">
    <property type="entry name" value="G6P_isomerase"/>
    <property type="match status" value="1"/>
</dbReference>
<keyword evidence="7" id="KW-0963">Cytoplasm</keyword>
<feature type="compositionally biased region" description="Basic and acidic residues" evidence="12">
    <location>
        <begin position="442"/>
        <end position="451"/>
    </location>
</feature>
<dbReference type="PANTHER" id="PTHR11469">
    <property type="entry name" value="GLUCOSE-6-PHOSPHATE ISOMERASE"/>
    <property type="match status" value="1"/>
</dbReference>
<dbReference type="SUPFAM" id="SSF53697">
    <property type="entry name" value="SIS domain"/>
    <property type="match status" value="1"/>
</dbReference>
<feature type="region of interest" description="Disordered" evidence="12">
    <location>
        <begin position="442"/>
        <end position="678"/>
    </location>
</feature>
<dbReference type="Pfam" id="PF00342">
    <property type="entry name" value="PGI"/>
    <property type="match status" value="1"/>
</dbReference>
<keyword evidence="6 11" id="KW-0312">Gluconeogenesis</keyword>
<dbReference type="GO" id="GO:0097367">
    <property type="term" value="F:carbohydrate derivative binding"/>
    <property type="evidence" value="ECO:0007669"/>
    <property type="project" value="InterPro"/>
</dbReference>
<evidence type="ECO:0000256" key="6">
    <source>
        <dbReference type="ARBA" id="ARBA00022432"/>
    </source>
</evidence>
<evidence type="ECO:0000256" key="7">
    <source>
        <dbReference type="ARBA" id="ARBA00022490"/>
    </source>
</evidence>
<evidence type="ECO:0000256" key="1">
    <source>
        <dbReference type="ARBA" id="ARBA00004496"/>
    </source>
</evidence>
<feature type="compositionally biased region" description="Basic and acidic residues" evidence="12">
    <location>
        <begin position="581"/>
        <end position="596"/>
    </location>
</feature>
<dbReference type="PANTHER" id="PTHR11469:SF1">
    <property type="entry name" value="GLUCOSE-6-PHOSPHATE ISOMERASE"/>
    <property type="match status" value="1"/>
</dbReference>
<dbReference type="GO" id="GO:0004347">
    <property type="term" value="F:glucose-6-phosphate isomerase activity"/>
    <property type="evidence" value="ECO:0007669"/>
    <property type="project" value="UniProtKB-EC"/>
</dbReference>
<keyword evidence="9 11" id="KW-0413">Isomerase</keyword>
<dbReference type="InterPro" id="IPR018189">
    <property type="entry name" value="Phosphoglucose_isomerase_CS"/>
</dbReference>
<dbReference type="Gene3D" id="3.40.50.10490">
    <property type="entry name" value="Glucose-6-phosphate isomerase like protein, domain 1"/>
    <property type="match status" value="3"/>
</dbReference>
<feature type="region of interest" description="Disordered" evidence="12">
    <location>
        <begin position="344"/>
        <end position="370"/>
    </location>
</feature>
<feature type="compositionally biased region" description="Basic and acidic residues" evidence="12">
    <location>
        <begin position="13"/>
        <end position="22"/>
    </location>
</feature>